<proteinExistence type="predicted"/>
<keyword evidence="2" id="KW-1185">Reference proteome</keyword>
<name>A0ABZ2IE08_9CAUL</name>
<evidence type="ECO:0000313" key="1">
    <source>
        <dbReference type="EMBL" id="WWT53856.1"/>
    </source>
</evidence>
<evidence type="ECO:0000313" key="2">
    <source>
        <dbReference type="Proteomes" id="UP001363460"/>
    </source>
</evidence>
<reference evidence="1 2" key="1">
    <citation type="submission" date="2024-02" db="EMBL/GenBank/DDBJ databases">
        <title>Distribution and functional of Brevundimonas-related endobacteria within Verticillium dahliae.</title>
        <authorList>
            <person name="Zeng H."/>
        </authorList>
    </citation>
    <scope>NUCLEOTIDE SEQUENCE [LARGE SCALE GENOMIC DNA]</scope>
    <source>
        <strain evidence="1 2">TRM 44200</strain>
    </source>
</reference>
<sequence>MTKQIIGAQGEITIIKIDAAPEGFADMTPVQRSRLGWIVSHSESGNHHVLTEGTVMERTKDVPAGMRKLYAILEKPGELVQDAATPHGKYSLPAGFYEFRIAREFDPFAEQARQVAD</sequence>
<accession>A0ABZ2IE08</accession>
<dbReference type="Proteomes" id="UP001363460">
    <property type="component" value="Chromosome"/>
</dbReference>
<protein>
    <recommendedName>
        <fullName evidence="3">YCII-related domain-containing protein</fullName>
    </recommendedName>
</protein>
<gene>
    <name evidence="1" type="ORF">V8J38_11380</name>
</gene>
<dbReference type="RefSeq" id="WP_338575790.1">
    <property type="nucleotide sequence ID" value="NZ_CP146369.1"/>
</dbReference>
<dbReference type="EMBL" id="CP146369">
    <property type="protein sequence ID" value="WWT53856.1"/>
    <property type="molecule type" value="Genomic_DNA"/>
</dbReference>
<organism evidence="1 2">
    <name type="scientific">Brevundimonas olei</name>
    <dbReference type="NCBI Taxonomy" id="657642"/>
    <lineage>
        <taxon>Bacteria</taxon>
        <taxon>Pseudomonadati</taxon>
        <taxon>Pseudomonadota</taxon>
        <taxon>Alphaproteobacteria</taxon>
        <taxon>Caulobacterales</taxon>
        <taxon>Caulobacteraceae</taxon>
        <taxon>Brevundimonas</taxon>
    </lineage>
</organism>
<evidence type="ECO:0008006" key="3">
    <source>
        <dbReference type="Google" id="ProtNLM"/>
    </source>
</evidence>